<feature type="region of interest" description="Disordered" evidence="1">
    <location>
        <begin position="1"/>
        <end position="44"/>
    </location>
</feature>
<dbReference type="Proteomes" id="UP000604046">
    <property type="component" value="Unassembled WGS sequence"/>
</dbReference>
<dbReference type="EMBL" id="CAJNDS010002135">
    <property type="protein sequence ID" value="CAE7345688.1"/>
    <property type="molecule type" value="Genomic_DNA"/>
</dbReference>
<evidence type="ECO:0000313" key="3">
    <source>
        <dbReference type="Proteomes" id="UP000604046"/>
    </source>
</evidence>
<dbReference type="OrthoDB" id="10334021at2759"/>
<evidence type="ECO:0000256" key="1">
    <source>
        <dbReference type="SAM" id="MobiDB-lite"/>
    </source>
</evidence>
<accession>A0A812P4Z9</accession>
<evidence type="ECO:0000313" key="2">
    <source>
        <dbReference type="EMBL" id="CAE7345688.1"/>
    </source>
</evidence>
<sequence>MPSMAAAMTEAGSWDSSWKSPEQMRDPVTPEAKESFGNVGGLKDMKRTAMGGALGLHKNKPDEGFMRAAMAASEFPKYFHHTNSHRIGGTHRRGYLPMTSAQAIAISRSDRVPCAVPWLEGRYHTLKQLLAQTQLVASVEDPYRFAELVRAEELSNFLNRSDNSVISREEISKLGEALAATLNAGRGARTDYTAPLKHSEEKVSLALSDGIGMTQQAMNDVVAYAFRCRATTFLML</sequence>
<organism evidence="2 3">
    <name type="scientific">Symbiodinium natans</name>
    <dbReference type="NCBI Taxonomy" id="878477"/>
    <lineage>
        <taxon>Eukaryota</taxon>
        <taxon>Sar</taxon>
        <taxon>Alveolata</taxon>
        <taxon>Dinophyceae</taxon>
        <taxon>Suessiales</taxon>
        <taxon>Symbiodiniaceae</taxon>
        <taxon>Symbiodinium</taxon>
    </lineage>
</organism>
<protein>
    <submittedName>
        <fullName evidence="2">Uncharacterized protein</fullName>
    </submittedName>
</protein>
<gene>
    <name evidence="2" type="ORF">SNAT2548_LOCUS18123</name>
</gene>
<comment type="caution">
    <text evidence="2">The sequence shown here is derived from an EMBL/GenBank/DDBJ whole genome shotgun (WGS) entry which is preliminary data.</text>
</comment>
<name>A0A812P4Z9_9DINO</name>
<proteinExistence type="predicted"/>
<keyword evidence="3" id="KW-1185">Reference proteome</keyword>
<reference evidence="2" key="1">
    <citation type="submission" date="2021-02" db="EMBL/GenBank/DDBJ databases">
        <authorList>
            <person name="Dougan E. K."/>
            <person name="Rhodes N."/>
            <person name="Thang M."/>
            <person name="Chan C."/>
        </authorList>
    </citation>
    <scope>NUCLEOTIDE SEQUENCE</scope>
</reference>
<dbReference type="AlphaFoldDB" id="A0A812P4Z9"/>